<dbReference type="GO" id="GO:0016787">
    <property type="term" value="F:hydrolase activity"/>
    <property type="evidence" value="ECO:0007669"/>
    <property type="project" value="InterPro"/>
</dbReference>
<dbReference type="Gene3D" id="2.60.120.560">
    <property type="entry name" value="Exo-inulinase, domain 1"/>
    <property type="match status" value="1"/>
</dbReference>
<dbReference type="EMBL" id="SNRY01003113">
    <property type="protein sequence ID" value="KAA6322159.1"/>
    <property type="molecule type" value="Genomic_DNA"/>
</dbReference>
<protein>
    <recommendedName>
        <fullName evidence="1">3-keto-alpha-glucoside-1,2-lyase/3-keto-2-hydroxy-glucal hydratase domain-containing protein</fullName>
    </recommendedName>
</protein>
<dbReference type="Pfam" id="PF06439">
    <property type="entry name" value="3keto-disac_hyd"/>
    <property type="match status" value="1"/>
</dbReference>
<evidence type="ECO:0000313" key="2">
    <source>
        <dbReference type="EMBL" id="KAA6322159.1"/>
    </source>
</evidence>
<sequence length="184" mass="21125">MKRIFTYFLGVFVLAFLFSCSDNKVSALKLYSELDLSAAPNTLTEKENQAGWQLLFDGKSFSGWHGYNMQGIPDVWAIEDGSFTMSQTGGQESQDIITDDIYRSFALTVEYKLSKGSNSGIVYQIKEDTIYEFPYETGPEFQLIDQENFPWPVPLEDWQIHGANYAMYPPKVSPYHPINEWNRL</sequence>
<dbReference type="InterPro" id="IPR010496">
    <property type="entry name" value="AL/BT2_dom"/>
</dbReference>
<name>A0A5J4QLJ7_9ZZZZ</name>
<comment type="caution">
    <text evidence="2">The sequence shown here is derived from an EMBL/GenBank/DDBJ whole genome shotgun (WGS) entry which is preliminary data.</text>
</comment>
<evidence type="ECO:0000259" key="1">
    <source>
        <dbReference type="Pfam" id="PF06439"/>
    </source>
</evidence>
<feature type="domain" description="3-keto-alpha-glucoside-1,2-lyase/3-keto-2-hydroxy-glucal hydratase" evidence="1">
    <location>
        <begin position="51"/>
        <end position="183"/>
    </location>
</feature>
<dbReference type="AlphaFoldDB" id="A0A5J4QLJ7"/>
<dbReference type="PROSITE" id="PS51257">
    <property type="entry name" value="PROKAR_LIPOPROTEIN"/>
    <property type="match status" value="1"/>
</dbReference>
<gene>
    <name evidence="2" type="ORF">EZS27_028264</name>
</gene>
<accession>A0A5J4QLJ7</accession>
<reference evidence="2" key="1">
    <citation type="submission" date="2019-03" db="EMBL/GenBank/DDBJ databases">
        <title>Single cell metagenomics reveals metabolic interactions within the superorganism composed of flagellate Streblomastix strix and complex community of Bacteroidetes bacteria on its surface.</title>
        <authorList>
            <person name="Treitli S.C."/>
            <person name="Kolisko M."/>
            <person name="Husnik F."/>
            <person name="Keeling P."/>
            <person name="Hampl V."/>
        </authorList>
    </citation>
    <scope>NUCLEOTIDE SEQUENCE</scope>
    <source>
        <strain evidence="2">STM</strain>
    </source>
</reference>
<feature type="non-terminal residue" evidence="2">
    <location>
        <position position="184"/>
    </location>
</feature>
<organism evidence="2">
    <name type="scientific">termite gut metagenome</name>
    <dbReference type="NCBI Taxonomy" id="433724"/>
    <lineage>
        <taxon>unclassified sequences</taxon>
        <taxon>metagenomes</taxon>
        <taxon>organismal metagenomes</taxon>
    </lineage>
</organism>
<proteinExistence type="predicted"/>